<dbReference type="Gene3D" id="3.40.50.2300">
    <property type="match status" value="1"/>
</dbReference>
<feature type="modified residue" description="4-aspartylphosphate" evidence="3">
    <location>
        <position position="58"/>
    </location>
</feature>
<evidence type="ECO:0000259" key="4">
    <source>
        <dbReference type="PROSITE" id="PS50110"/>
    </source>
</evidence>
<gene>
    <name evidence="5" type="ORF">H9742_05965</name>
</gene>
<protein>
    <recommendedName>
        <fullName evidence="1">Stage 0 sporulation protein A homolog</fullName>
    </recommendedName>
</protein>
<sequence>MHIAICDDNIADRKQLERLLKRESDKRAAVSGILYTDSFGNAEALLANPMQYDAFYIDVCQTEGVSGSDIVSALTAKGVNAPIVMCCSHINYREYTLPSNVIFLDKPIKVAELSASIDHAQQILEAAEPLIELREDKNTFYVREPDILYAVEEGRLVSVTLKDGRTVCVNTTAVNLFSQIESFPSFLSPSLKTIINCRYIEKLGFFKAVMIDGKVFRIHRDCMEYAKSAFAQYHGR</sequence>
<dbReference type="Proteomes" id="UP000824265">
    <property type="component" value="Unassembled WGS sequence"/>
</dbReference>
<proteinExistence type="predicted"/>
<dbReference type="PROSITE" id="PS50110">
    <property type="entry name" value="RESPONSE_REGULATORY"/>
    <property type="match status" value="1"/>
</dbReference>
<dbReference type="InterPro" id="IPR001789">
    <property type="entry name" value="Sig_transdc_resp-reg_receiver"/>
</dbReference>
<evidence type="ECO:0000256" key="1">
    <source>
        <dbReference type="ARBA" id="ARBA00018672"/>
    </source>
</evidence>
<comment type="caution">
    <text evidence="5">The sequence shown here is derived from an EMBL/GenBank/DDBJ whole genome shotgun (WGS) entry which is preliminary data.</text>
</comment>
<dbReference type="SUPFAM" id="SSF52172">
    <property type="entry name" value="CheY-like"/>
    <property type="match status" value="1"/>
</dbReference>
<keyword evidence="3" id="KW-0597">Phosphoprotein</keyword>
<dbReference type="RefSeq" id="WP_318704581.1">
    <property type="nucleotide sequence ID" value="NZ_CALWMU010000034.1"/>
</dbReference>
<evidence type="ECO:0000313" key="6">
    <source>
        <dbReference type="Proteomes" id="UP000824265"/>
    </source>
</evidence>
<organism evidence="5 6">
    <name type="scientific">Candidatus Acetatifactor stercoripullorum</name>
    <dbReference type="NCBI Taxonomy" id="2838414"/>
    <lineage>
        <taxon>Bacteria</taxon>
        <taxon>Bacillati</taxon>
        <taxon>Bacillota</taxon>
        <taxon>Clostridia</taxon>
        <taxon>Lachnospirales</taxon>
        <taxon>Lachnospiraceae</taxon>
        <taxon>Acetatifactor</taxon>
    </lineage>
</organism>
<evidence type="ECO:0000256" key="2">
    <source>
        <dbReference type="ARBA" id="ARBA00024867"/>
    </source>
</evidence>
<accession>A0A9D1R3L7</accession>
<comment type="function">
    <text evidence="2">May play the central regulatory role in sporulation. It may be an element of the effector pathway responsible for the activation of sporulation genes in response to nutritional stress. Spo0A may act in concert with spo0H (a sigma factor) to control the expression of some genes that are critical to the sporulation process.</text>
</comment>
<evidence type="ECO:0000256" key="3">
    <source>
        <dbReference type="PROSITE-ProRule" id="PRU00169"/>
    </source>
</evidence>
<dbReference type="InterPro" id="IPR011006">
    <property type="entry name" value="CheY-like_superfamily"/>
</dbReference>
<reference evidence="5" key="2">
    <citation type="submission" date="2021-04" db="EMBL/GenBank/DDBJ databases">
        <authorList>
            <person name="Gilroy R."/>
        </authorList>
    </citation>
    <scope>NUCLEOTIDE SEQUENCE</scope>
    <source>
        <strain evidence="5">CHK195-6426</strain>
    </source>
</reference>
<evidence type="ECO:0000313" key="5">
    <source>
        <dbReference type="EMBL" id="HIW81066.1"/>
    </source>
</evidence>
<name>A0A9D1R3L7_9FIRM</name>
<dbReference type="GO" id="GO:0000160">
    <property type="term" value="P:phosphorelay signal transduction system"/>
    <property type="evidence" value="ECO:0007669"/>
    <property type="project" value="InterPro"/>
</dbReference>
<dbReference type="Gene3D" id="2.40.50.1020">
    <property type="entry name" value="LytTr DNA-binding domain"/>
    <property type="match status" value="1"/>
</dbReference>
<dbReference type="EMBL" id="DXGH01000033">
    <property type="protein sequence ID" value="HIW81066.1"/>
    <property type="molecule type" value="Genomic_DNA"/>
</dbReference>
<reference evidence="5" key="1">
    <citation type="journal article" date="2021" name="PeerJ">
        <title>Extensive microbial diversity within the chicken gut microbiome revealed by metagenomics and culture.</title>
        <authorList>
            <person name="Gilroy R."/>
            <person name="Ravi A."/>
            <person name="Getino M."/>
            <person name="Pursley I."/>
            <person name="Horton D.L."/>
            <person name="Alikhan N.F."/>
            <person name="Baker D."/>
            <person name="Gharbi K."/>
            <person name="Hall N."/>
            <person name="Watson M."/>
            <person name="Adriaenssens E.M."/>
            <person name="Foster-Nyarko E."/>
            <person name="Jarju S."/>
            <person name="Secka A."/>
            <person name="Antonio M."/>
            <person name="Oren A."/>
            <person name="Chaudhuri R.R."/>
            <person name="La Ragione R."/>
            <person name="Hildebrand F."/>
            <person name="Pallen M.J."/>
        </authorList>
    </citation>
    <scope>NUCLEOTIDE SEQUENCE</scope>
    <source>
        <strain evidence="5">CHK195-6426</strain>
    </source>
</reference>
<feature type="domain" description="Response regulatory" evidence="4">
    <location>
        <begin position="2"/>
        <end position="121"/>
    </location>
</feature>
<dbReference type="AlphaFoldDB" id="A0A9D1R3L7"/>